<comment type="caution">
    <text evidence="1">The sequence shown here is derived from an EMBL/GenBank/DDBJ whole genome shotgun (WGS) entry which is preliminary data.</text>
</comment>
<sequence length="129" mass="14976">MPPEENRRRGGAKAVPERSSIRHNYQSEMFETRFVELKVEAKLSECWFGNNPRSDENDCEAVNVSYAQHGNLRDELAVLWAKLPTARSAHYEHVPKRYNILTANTILDINARTANLGKFSQQKRFFFTF</sequence>
<reference evidence="1 2" key="1">
    <citation type="journal article" date="2015" name="Genome Biol. Evol.">
        <title>Comparative Genomics of a Bacterivorous Green Alga Reveals Evolutionary Causalities and Consequences of Phago-Mixotrophic Mode of Nutrition.</title>
        <authorList>
            <person name="Burns J.A."/>
            <person name="Paasch A."/>
            <person name="Narechania A."/>
            <person name="Kim E."/>
        </authorList>
    </citation>
    <scope>NUCLEOTIDE SEQUENCE [LARGE SCALE GENOMIC DNA]</scope>
    <source>
        <strain evidence="1 2">PLY_AMNH</strain>
    </source>
</reference>
<dbReference type="EMBL" id="LGRX02028338">
    <property type="protein sequence ID" value="KAK3248189.1"/>
    <property type="molecule type" value="Genomic_DNA"/>
</dbReference>
<keyword evidence="2" id="KW-1185">Reference proteome</keyword>
<protein>
    <submittedName>
        <fullName evidence="1">Uncharacterized protein</fullName>
    </submittedName>
</protein>
<accession>A0AAE0C5E1</accession>
<proteinExistence type="predicted"/>
<organism evidence="1 2">
    <name type="scientific">Cymbomonas tetramitiformis</name>
    <dbReference type="NCBI Taxonomy" id="36881"/>
    <lineage>
        <taxon>Eukaryota</taxon>
        <taxon>Viridiplantae</taxon>
        <taxon>Chlorophyta</taxon>
        <taxon>Pyramimonadophyceae</taxon>
        <taxon>Pyramimonadales</taxon>
        <taxon>Pyramimonadaceae</taxon>
        <taxon>Cymbomonas</taxon>
    </lineage>
</organism>
<gene>
    <name evidence="1" type="ORF">CYMTET_42343</name>
</gene>
<dbReference type="Proteomes" id="UP001190700">
    <property type="component" value="Unassembled WGS sequence"/>
</dbReference>
<evidence type="ECO:0000313" key="2">
    <source>
        <dbReference type="Proteomes" id="UP001190700"/>
    </source>
</evidence>
<evidence type="ECO:0000313" key="1">
    <source>
        <dbReference type="EMBL" id="KAK3248189.1"/>
    </source>
</evidence>
<name>A0AAE0C5E1_9CHLO</name>
<dbReference type="AlphaFoldDB" id="A0AAE0C5E1"/>